<feature type="signal peptide" evidence="1">
    <location>
        <begin position="1"/>
        <end position="20"/>
    </location>
</feature>
<keyword evidence="1" id="KW-0732">Signal</keyword>
<protein>
    <submittedName>
        <fullName evidence="3">Uncharacterized protein</fullName>
    </submittedName>
</protein>
<accession>A0A0N4ZJ57</accession>
<evidence type="ECO:0000313" key="3">
    <source>
        <dbReference type="WBParaSite" id="PTRK_0000796500.1"/>
    </source>
</evidence>
<proteinExistence type="predicted"/>
<reference evidence="3" key="1">
    <citation type="submission" date="2017-02" db="UniProtKB">
        <authorList>
            <consortium name="WormBaseParasite"/>
        </authorList>
    </citation>
    <scope>IDENTIFICATION</scope>
</reference>
<dbReference type="AlphaFoldDB" id="A0A0N4ZJ57"/>
<evidence type="ECO:0000256" key="1">
    <source>
        <dbReference type="SAM" id="SignalP"/>
    </source>
</evidence>
<sequence length="133" mass="15603">MKLLYLSGLFLLTINIFLTGNEIRLCPIRCMYKFDVKDIAKTFCSDKIFKENTCTSTIEKGCMSYYFESQVIDGVRINFEYSGCYDEKFVEFARKWGFKTFEPNLYTDSSLEYLGYNFYAFGSRNTIVKTVKI</sequence>
<evidence type="ECO:0000313" key="2">
    <source>
        <dbReference type="Proteomes" id="UP000038045"/>
    </source>
</evidence>
<keyword evidence="2" id="KW-1185">Reference proteome</keyword>
<feature type="chain" id="PRO_5005891791" evidence="1">
    <location>
        <begin position="21"/>
        <end position="133"/>
    </location>
</feature>
<dbReference type="WBParaSite" id="PTRK_0000796500.1">
    <property type="protein sequence ID" value="PTRK_0000796500.1"/>
    <property type="gene ID" value="PTRK_0000796500"/>
</dbReference>
<dbReference type="Proteomes" id="UP000038045">
    <property type="component" value="Unplaced"/>
</dbReference>
<name>A0A0N4ZJ57_PARTI</name>
<organism evidence="2 3">
    <name type="scientific">Parastrongyloides trichosuri</name>
    <name type="common">Possum-specific nematode worm</name>
    <dbReference type="NCBI Taxonomy" id="131310"/>
    <lineage>
        <taxon>Eukaryota</taxon>
        <taxon>Metazoa</taxon>
        <taxon>Ecdysozoa</taxon>
        <taxon>Nematoda</taxon>
        <taxon>Chromadorea</taxon>
        <taxon>Rhabditida</taxon>
        <taxon>Tylenchina</taxon>
        <taxon>Panagrolaimomorpha</taxon>
        <taxon>Strongyloidoidea</taxon>
        <taxon>Strongyloididae</taxon>
        <taxon>Parastrongyloides</taxon>
    </lineage>
</organism>